<dbReference type="InterPro" id="IPR001789">
    <property type="entry name" value="Sig_transdc_resp-reg_receiver"/>
</dbReference>
<evidence type="ECO:0000259" key="9">
    <source>
        <dbReference type="PROSITE" id="PS50110"/>
    </source>
</evidence>
<dbReference type="InterPro" id="IPR013767">
    <property type="entry name" value="PAS_fold"/>
</dbReference>
<evidence type="ECO:0000259" key="8">
    <source>
        <dbReference type="PROSITE" id="PS50109"/>
    </source>
</evidence>
<dbReference type="SMART" id="SM00448">
    <property type="entry name" value="REC"/>
    <property type="match status" value="1"/>
</dbReference>
<dbReference type="Proteomes" id="UP000825933">
    <property type="component" value="Unassembled WGS sequence"/>
</dbReference>
<evidence type="ECO:0000313" key="12">
    <source>
        <dbReference type="EMBL" id="MBZ2166805.1"/>
    </source>
</evidence>
<dbReference type="Gene3D" id="3.30.450.20">
    <property type="entry name" value="PAS domain"/>
    <property type="match status" value="6"/>
</dbReference>
<reference evidence="13" key="1">
    <citation type="journal article" date="2022" name="Microbiol. Resour. Announc.">
        <title>Draft Genome Sequence of a Methanogenic Archaeon from West Spitsbergen Permafrost.</title>
        <authorList>
            <person name="Trubitsyn V."/>
            <person name="Rivkina E."/>
            <person name="Shcherbakova V."/>
        </authorList>
    </citation>
    <scope>NUCLEOTIDE SEQUENCE [LARGE SCALE GENOMIC DNA]</scope>
    <source>
        <strain evidence="13">VT</strain>
    </source>
</reference>
<dbReference type="Gene3D" id="3.30.565.10">
    <property type="entry name" value="Histidine kinase-like ATPase, C-terminal domain"/>
    <property type="match status" value="1"/>
</dbReference>
<name>A0A8T5V564_9EURY</name>
<feature type="domain" description="Histidine kinase" evidence="8">
    <location>
        <begin position="899"/>
        <end position="1092"/>
    </location>
</feature>
<dbReference type="InterPro" id="IPR003594">
    <property type="entry name" value="HATPase_dom"/>
</dbReference>
<dbReference type="InterPro" id="IPR011006">
    <property type="entry name" value="CheY-like_superfamily"/>
</dbReference>
<feature type="domain" description="PAS" evidence="10">
    <location>
        <begin position="636"/>
        <end position="706"/>
    </location>
</feature>
<keyword evidence="2" id="KW-0808">Transferase</keyword>
<dbReference type="PROSITE" id="PS50113">
    <property type="entry name" value="PAC"/>
    <property type="match status" value="3"/>
</dbReference>
<dbReference type="PANTHER" id="PTHR43065:SF23">
    <property type="entry name" value="SENSOR HISTIDINE KINASE PDTAS"/>
    <property type="match status" value="1"/>
</dbReference>
<dbReference type="PROSITE" id="PS50109">
    <property type="entry name" value="HIS_KIN"/>
    <property type="match status" value="1"/>
</dbReference>
<dbReference type="Gene3D" id="3.40.50.2300">
    <property type="match status" value="1"/>
</dbReference>
<dbReference type="PROSITE" id="PS50110">
    <property type="entry name" value="RESPONSE_REGULATORY"/>
    <property type="match status" value="1"/>
</dbReference>
<dbReference type="InterPro" id="IPR005467">
    <property type="entry name" value="His_kinase_dom"/>
</dbReference>
<protein>
    <submittedName>
        <fullName evidence="12">PAS domain S-box protein</fullName>
    </submittedName>
</protein>
<dbReference type="NCBIfam" id="TIGR00229">
    <property type="entry name" value="sensory_box"/>
    <property type="match status" value="5"/>
</dbReference>
<dbReference type="CDD" id="cd00130">
    <property type="entry name" value="PAS"/>
    <property type="match status" value="5"/>
</dbReference>
<dbReference type="SUPFAM" id="SSF52172">
    <property type="entry name" value="CheY-like"/>
    <property type="match status" value="1"/>
</dbReference>
<proteinExistence type="predicted"/>
<dbReference type="InterPro" id="IPR013655">
    <property type="entry name" value="PAS_fold_3"/>
</dbReference>
<evidence type="ECO:0000259" key="10">
    <source>
        <dbReference type="PROSITE" id="PS50112"/>
    </source>
</evidence>
<feature type="domain" description="PAS" evidence="10">
    <location>
        <begin position="762"/>
        <end position="834"/>
    </location>
</feature>
<evidence type="ECO:0000256" key="6">
    <source>
        <dbReference type="ARBA" id="ARBA00023012"/>
    </source>
</evidence>
<dbReference type="GO" id="GO:0000160">
    <property type="term" value="P:phosphorelay signal transduction system"/>
    <property type="evidence" value="ECO:0007669"/>
    <property type="project" value="InterPro"/>
</dbReference>
<dbReference type="InterPro" id="IPR001610">
    <property type="entry name" value="PAC"/>
</dbReference>
<dbReference type="InterPro" id="IPR036890">
    <property type="entry name" value="HATPase_C_sf"/>
</dbReference>
<organism evidence="12 13">
    <name type="scientific">Methanobacterium spitsbergense</name>
    <dbReference type="NCBI Taxonomy" id="2874285"/>
    <lineage>
        <taxon>Archaea</taxon>
        <taxon>Methanobacteriati</taxon>
        <taxon>Methanobacteriota</taxon>
        <taxon>Methanomada group</taxon>
        <taxon>Methanobacteria</taxon>
        <taxon>Methanobacteriales</taxon>
        <taxon>Methanobacteriaceae</taxon>
        <taxon>Methanobacterium</taxon>
    </lineage>
</organism>
<evidence type="ECO:0000256" key="1">
    <source>
        <dbReference type="ARBA" id="ARBA00022553"/>
    </source>
</evidence>
<dbReference type="SMART" id="SM00091">
    <property type="entry name" value="PAS"/>
    <property type="match status" value="6"/>
</dbReference>
<dbReference type="InterPro" id="IPR000014">
    <property type="entry name" value="PAS"/>
</dbReference>
<dbReference type="SUPFAM" id="SSF55785">
    <property type="entry name" value="PYP-like sensor domain (PAS domain)"/>
    <property type="match status" value="6"/>
</dbReference>
<keyword evidence="13" id="KW-1185">Reference proteome</keyword>
<dbReference type="Pfam" id="PF08447">
    <property type="entry name" value="PAS_3"/>
    <property type="match status" value="1"/>
</dbReference>
<feature type="domain" description="PAC" evidence="11">
    <location>
        <begin position="837"/>
        <end position="888"/>
    </location>
</feature>
<dbReference type="PANTHER" id="PTHR43065">
    <property type="entry name" value="SENSOR HISTIDINE KINASE"/>
    <property type="match status" value="1"/>
</dbReference>
<evidence type="ECO:0000256" key="2">
    <source>
        <dbReference type="ARBA" id="ARBA00022679"/>
    </source>
</evidence>
<feature type="domain" description="PAS" evidence="10">
    <location>
        <begin position="263"/>
        <end position="305"/>
    </location>
</feature>
<dbReference type="SUPFAM" id="SSF55874">
    <property type="entry name" value="ATPase domain of HSP90 chaperone/DNA topoisomerase II/histidine kinase"/>
    <property type="match status" value="1"/>
</dbReference>
<dbReference type="Pfam" id="PF07568">
    <property type="entry name" value="HisKA_2"/>
    <property type="match status" value="1"/>
</dbReference>
<sequence>MADVKILLVEDENIEALDIKRTLESFGYEVPYVVSSGEEAVEKALAIMPDLILMDIILKGDIDGIEAVSKIKDLNIPVIYLTAHSEESTIERAKLTEPDGYIIKPYDRTELKYAIELAIYKNKLKNKLKDSETKYRTLFNQAADGILLMEGDKFIECNDRALEIYGTNKKQLIGKTPYTVFSPEVQPNKEISEDMAIKYINKALDGRPQHFEWEHLQYDGTPFYTEISLNRLKIKGQYLLQAIVRDITDRKQAENELKKSHNKEQLQAEIIRDASVSIGIGYPDGKLGFVNKAFEKLTGYSEEELKTINWNVELTPEKWRLNEQKCLDELQQSKKSVQYEKEYIKKDGSIVPIELVVNPHLDTKGNIDHYFSFITNITERKEAEEALQDSENEYHDLFNHLNSGIAVYEAVNNGKDFIFKDFNTAAENIEHVQKEDVIGKKLTETFLGVKDFGIFDVFQRVWKTGKSEYFPENIYKDEKDLGSWRENWVYKLPNGKIVAIYNNINERKTAEKALKENEKSYRELVDNSLVGVYKTNLQGDILFVNDAMAKIFHYDNIDELKENNIIKLYKNKDDRIKLLNKLKKEGKVNDYELETRGKNGQSINMLVSVSLKDDILFGMFMDITQLKKAEKNLLEGEKRFRTLINNSTDLIRILDKKGYIIYDSPSSESILGYPEGSLIGKSPLEFIHPDDLERVKNDLAEVYENRNPGIPTEFRIRKADGEYLHVESISQNMIHVPNIEGIVVTTHPIQQRKEMEDTLRESEEKYHTLFETDPSYTLLIGTDGIIQDVNKATSDITGLSREELIGKHFIKLDLAIPEDIPVYVENITQILKGEQIKPFESQFRDKNGKIRWGFITLTPIIKDKSISSIMAIISDFTDRKVAENQLKTTIKEKEVLLREIHHRVKNNMQIISSLLNLQTQHVEGEETINVLKESQGRVKSMAMIHEKLYQSPTFNEINFKEYIRKLVSDIFYSYGIKAGTIESVLNIGDININIDTAIPLGLIINELVTNSVKYAFPQSEGIITVKLSSQRDQLELIIADDGIGFSEDIDIENTETLGLQLVTTLVNQLDGQLELTKKEGGTEFKIIFKELKYKERS</sequence>
<keyword evidence="4" id="KW-0418">Kinase</keyword>
<feature type="modified residue" description="4-aspartylphosphate" evidence="7">
    <location>
        <position position="55"/>
    </location>
</feature>
<dbReference type="InterPro" id="IPR035965">
    <property type="entry name" value="PAS-like_dom_sf"/>
</dbReference>
<dbReference type="AlphaFoldDB" id="A0A8T5V564"/>
<dbReference type="SMART" id="SM00387">
    <property type="entry name" value="HATPase_c"/>
    <property type="match status" value="1"/>
</dbReference>
<keyword evidence="1 7" id="KW-0597">Phosphoprotein</keyword>
<keyword evidence="5" id="KW-0067">ATP-binding</keyword>
<evidence type="ECO:0000256" key="7">
    <source>
        <dbReference type="PROSITE-ProRule" id="PRU00169"/>
    </source>
</evidence>
<evidence type="ECO:0000256" key="3">
    <source>
        <dbReference type="ARBA" id="ARBA00022741"/>
    </source>
</evidence>
<dbReference type="InterPro" id="IPR011495">
    <property type="entry name" value="Sig_transdc_His_kin_sub2_dim/P"/>
</dbReference>
<evidence type="ECO:0000256" key="4">
    <source>
        <dbReference type="ARBA" id="ARBA00022777"/>
    </source>
</evidence>
<feature type="domain" description="PAC" evidence="11">
    <location>
        <begin position="337"/>
        <end position="389"/>
    </location>
</feature>
<gene>
    <name evidence="12" type="ORF">K8N75_12240</name>
</gene>
<dbReference type="Pfam" id="PF00072">
    <property type="entry name" value="Response_reg"/>
    <property type="match status" value="1"/>
</dbReference>
<evidence type="ECO:0000313" key="13">
    <source>
        <dbReference type="Proteomes" id="UP000825933"/>
    </source>
</evidence>
<dbReference type="Pfam" id="PF00989">
    <property type="entry name" value="PAS"/>
    <property type="match status" value="1"/>
</dbReference>
<dbReference type="PROSITE" id="PS50112">
    <property type="entry name" value="PAS"/>
    <property type="match status" value="4"/>
</dbReference>
<feature type="domain" description="PAC" evidence="11">
    <location>
        <begin position="209"/>
        <end position="259"/>
    </location>
</feature>
<dbReference type="SMART" id="SM00086">
    <property type="entry name" value="PAC"/>
    <property type="match status" value="5"/>
</dbReference>
<dbReference type="InterPro" id="IPR000700">
    <property type="entry name" value="PAS-assoc_C"/>
</dbReference>
<evidence type="ECO:0000259" key="11">
    <source>
        <dbReference type="PROSITE" id="PS50113"/>
    </source>
</evidence>
<dbReference type="Pfam" id="PF02518">
    <property type="entry name" value="HATPase_c"/>
    <property type="match status" value="1"/>
</dbReference>
<keyword evidence="6" id="KW-0902">Two-component regulatory system</keyword>
<comment type="caution">
    <text evidence="12">The sequence shown here is derived from an EMBL/GenBank/DDBJ whole genome shotgun (WGS) entry which is preliminary data.</text>
</comment>
<keyword evidence="3" id="KW-0547">Nucleotide-binding</keyword>
<dbReference type="EMBL" id="JAIOUQ010000015">
    <property type="protein sequence ID" value="MBZ2166805.1"/>
    <property type="molecule type" value="Genomic_DNA"/>
</dbReference>
<dbReference type="CDD" id="cd17534">
    <property type="entry name" value="REC_DC-like"/>
    <property type="match status" value="1"/>
</dbReference>
<evidence type="ECO:0000256" key="5">
    <source>
        <dbReference type="ARBA" id="ARBA00022840"/>
    </source>
</evidence>
<dbReference type="RefSeq" id="WP_223792350.1">
    <property type="nucleotide sequence ID" value="NZ_JAIOUQ010000015.1"/>
</dbReference>
<feature type="domain" description="PAS" evidence="10">
    <location>
        <begin position="517"/>
        <end position="573"/>
    </location>
</feature>
<accession>A0A8T5V564</accession>
<feature type="domain" description="Response regulatory" evidence="9">
    <location>
        <begin position="5"/>
        <end position="119"/>
    </location>
</feature>
<dbReference type="Pfam" id="PF13426">
    <property type="entry name" value="PAS_9"/>
    <property type="match status" value="4"/>
</dbReference>